<dbReference type="Proteomes" id="UP001240447">
    <property type="component" value="Unassembled WGS sequence"/>
</dbReference>
<accession>A0ABT9NJD5</accession>
<name>A0ABT9NJD5_9ACTN</name>
<gene>
    <name evidence="1" type="ORF">J2S59_000346</name>
</gene>
<evidence type="ECO:0000313" key="2">
    <source>
        <dbReference type="Proteomes" id="UP001240447"/>
    </source>
</evidence>
<comment type="caution">
    <text evidence="1">The sequence shown here is derived from an EMBL/GenBank/DDBJ whole genome shotgun (WGS) entry which is preliminary data.</text>
</comment>
<organism evidence="1 2">
    <name type="scientific">Nocardioides massiliensis</name>
    <dbReference type="NCBI Taxonomy" id="1325935"/>
    <lineage>
        <taxon>Bacteria</taxon>
        <taxon>Bacillati</taxon>
        <taxon>Actinomycetota</taxon>
        <taxon>Actinomycetes</taxon>
        <taxon>Propionibacteriales</taxon>
        <taxon>Nocardioidaceae</taxon>
        <taxon>Nocardioides</taxon>
    </lineage>
</organism>
<protein>
    <submittedName>
        <fullName evidence="1">Uncharacterized protein</fullName>
    </submittedName>
</protein>
<reference evidence="1 2" key="1">
    <citation type="submission" date="2023-07" db="EMBL/GenBank/DDBJ databases">
        <title>Sequencing the genomes of 1000 actinobacteria strains.</title>
        <authorList>
            <person name="Klenk H.-P."/>
        </authorList>
    </citation>
    <scope>NUCLEOTIDE SEQUENCE [LARGE SCALE GENOMIC DNA]</scope>
    <source>
        <strain evidence="1 2">GD13</strain>
    </source>
</reference>
<keyword evidence="2" id="KW-1185">Reference proteome</keyword>
<sequence length="298" mass="32404">MATSLLDPRSTSFQVASSAVMGAWALIDPNRPTRRGQIAYRVGSAAAVGASVWIGARDEKGEPLGDGLRTALAAGSAVGSLALMRPSERIDARWHGFLRRRGIRHPRVLSAAFTVGMYLATHALERWVEADTGDDDAAIAELIEPLDDRLRALIMAILEQTEDHGSLALRAQLGRVQRVRTPEEREVASWVLLDIDEDDAPLAVPANAVFPVRARYATRRGALDLQIQVADGLLNSVGWELVDPSDLDELVDDTLDTDDILGDTFDTDDILGDTAQWPTAEEVLLLVETSRGLEPVVR</sequence>
<dbReference type="EMBL" id="JAUSQM010000001">
    <property type="protein sequence ID" value="MDP9820537.1"/>
    <property type="molecule type" value="Genomic_DNA"/>
</dbReference>
<dbReference type="RefSeq" id="WP_306824745.1">
    <property type="nucleotide sequence ID" value="NZ_JAUSQM010000001.1"/>
</dbReference>
<evidence type="ECO:0000313" key="1">
    <source>
        <dbReference type="EMBL" id="MDP9820537.1"/>
    </source>
</evidence>
<proteinExistence type="predicted"/>